<name>A0A834G2X1_RHOSS</name>
<dbReference type="GO" id="GO:0032044">
    <property type="term" value="C:DSIF complex"/>
    <property type="evidence" value="ECO:0007669"/>
    <property type="project" value="TreeGrafter"/>
</dbReference>
<proteinExistence type="predicted"/>
<evidence type="ECO:0000256" key="1">
    <source>
        <dbReference type="SAM" id="Phobius"/>
    </source>
</evidence>
<accession>A0A834G2X1</accession>
<keyword evidence="3" id="KW-1185">Reference proteome</keyword>
<evidence type="ECO:0000313" key="2">
    <source>
        <dbReference type="EMBL" id="KAF7123212.1"/>
    </source>
</evidence>
<gene>
    <name evidence="2" type="ORF">RHSIM_Rhsim12G0090000</name>
</gene>
<dbReference type="OrthoDB" id="248751at2759"/>
<dbReference type="GO" id="GO:0008270">
    <property type="term" value="F:zinc ion binding"/>
    <property type="evidence" value="ECO:0007669"/>
    <property type="project" value="InterPro"/>
</dbReference>
<dbReference type="EMBL" id="WJXA01000012">
    <property type="protein sequence ID" value="KAF7123212.1"/>
    <property type="molecule type" value="Genomic_DNA"/>
</dbReference>
<keyword evidence="1" id="KW-1133">Transmembrane helix</keyword>
<keyword evidence="1" id="KW-0812">Transmembrane</keyword>
<dbReference type="Proteomes" id="UP000626092">
    <property type="component" value="Unassembled WGS sequence"/>
</dbReference>
<dbReference type="InterPro" id="IPR009287">
    <property type="entry name" value="Spt4"/>
</dbReference>
<dbReference type="PANTHER" id="PTHR12882">
    <property type="entry name" value="SUPPRESSOR OF TY 4"/>
    <property type="match status" value="1"/>
</dbReference>
<dbReference type="GO" id="GO:0006355">
    <property type="term" value="P:regulation of DNA-templated transcription"/>
    <property type="evidence" value="ECO:0007669"/>
    <property type="project" value="InterPro"/>
</dbReference>
<protein>
    <submittedName>
        <fullName evidence="2">Uncharacterized protein</fullName>
    </submittedName>
</protein>
<keyword evidence="1" id="KW-0472">Membrane</keyword>
<dbReference type="GO" id="GO:0140673">
    <property type="term" value="P:transcription elongation-coupled chromatin remodeling"/>
    <property type="evidence" value="ECO:0007669"/>
    <property type="project" value="InterPro"/>
</dbReference>
<dbReference type="PANTHER" id="PTHR12882:SF1">
    <property type="entry name" value="TRANSCRIPTION ELONGATION FACTOR SPT4"/>
    <property type="match status" value="1"/>
</dbReference>
<dbReference type="AlphaFoldDB" id="A0A834G2X1"/>
<feature type="transmembrane region" description="Helical" evidence="1">
    <location>
        <begin position="67"/>
        <end position="87"/>
    </location>
</feature>
<dbReference type="GO" id="GO:0000993">
    <property type="term" value="F:RNA polymerase II complex binding"/>
    <property type="evidence" value="ECO:0007669"/>
    <property type="project" value="TreeGrafter"/>
</dbReference>
<comment type="caution">
    <text evidence="2">The sequence shown here is derived from an EMBL/GenBank/DDBJ whole genome shotgun (WGS) entry which is preliminary data.</text>
</comment>
<evidence type="ECO:0000313" key="3">
    <source>
        <dbReference type="Proteomes" id="UP000626092"/>
    </source>
</evidence>
<sequence>MRSAAAAQIPTSFGHELRACLRCRLLYLGFIHGFGIYASNTNSIGCVINSLGNQDARTALSLRWMKIMSVLLIAPLLILMGLSQSWIQAEVGLLGGFVLKVTEFKDCLLVLTVTVIEGRFAPGCYTLAVSEALPEDLQNLCEDERVQYVPPKRV</sequence>
<organism evidence="2 3">
    <name type="scientific">Rhododendron simsii</name>
    <name type="common">Sims's rhododendron</name>
    <dbReference type="NCBI Taxonomy" id="118357"/>
    <lineage>
        <taxon>Eukaryota</taxon>
        <taxon>Viridiplantae</taxon>
        <taxon>Streptophyta</taxon>
        <taxon>Embryophyta</taxon>
        <taxon>Tracheophyta</taxon>
        <taxon>Spermatophyta</taxon>
        <taxon>Magnoliopsida</taxon>
        <taxon>eudicotyledons</taxon>
        <taxon>Gunneridae</taxon>
        <taxon>Pentapetalae</taxon>
        <taxon>asterids</taxon>
        <taxon>Ericales</taxon>
        <taxon>Ericaceae</taxon>
        <taxon>Ericoideae</taxon>
        <taxon>Rhodoreae</taxon>
        <taxon>Rhododendron</taxon>
    </lineage>
</organism>
<reference evidence="2" key="1">
    <citation type="submission" date="2019-11" db="EMBL/GenBank/DDBJ databases">
        <authorList>
            <person name="Liu Y."/>
            <person name="Hou J."/>
            <person name="Li T.-Q."/>
            <person name="Guan C.-H."/>
            <person name="Wu X."/>
            <person name="Wu H.-Z."/>
            <person name="Ling F."/>
            <person name="Zhang R."/>
            <person name="Shi X.-G."/>
            <person name="Ren J.-P."/>
            <person name="Chen E.-F."/>
            <person name="Sun J.-M."/>
        </authorList>
    </citation>
    <scope>NUCLEOTIDE SEQUENCE</scope>
    <source>
        <strain evidence="2">Adult_tree_wgs_1</strain>
        <tissue evidence="2">Leaves</tissue>
    </source>
</reference>